<dbReference type="Proteomes" id="UP000825729">
    <property type="component" value="Unassembled WGS sequence"/>
</dbReference>
<reference evidence="2 3" key="1">
    <citation type="submission" date="2021-07" db="EMBL/GenBank/DDBJ databases">
        <title>The Aristolochia fimbriata genome: insights into angiosperm evolution, floral development and chemical biosynthesis.</title>
        <authorList>
            <person name="Jiao Y."/>
        </authorList>
    </citation>
    <scope>NUCLEOTIDE SEQUENCE [LARGE SCALE GENOMIC DNA]</scope>
    <source>
        <strain evidence="2">IBCAS-2021</strain>
        <tissue evidence="2">Leaf</tissue>
    </source>
</reference>
<feature type="compositionally biased region" description="Low complexity" evidence="1">
    <location>
        <begin position="104"/>
        <end position="115"/>
    </location>
</feature>
<evidence type="ECO:0000313" key="3">
    <source>
        <dbReference type="Proteomes" id="UP000825729"/>
    </source>
</evidence>
<evidence type="ECO:0008006" key="4">
    <source>
        <dbReference type="Google" id="ProtNLM"/>
    </source>
</evidence>
<gene>
    <name evidence="2" type="ORF">H6P81_021226</name>
</gene>
<name>A0AAV7DTG2_ARIFI</name>
<sequence length="693" mass="75428">MTNCVNQCGSSRTRLNYYRGLVISRVKTNFVSRRSKPSSTFPIGRADIEGSKKQRRYERLGCHKPVIPGGEITLRDHHRGPSQCFVLIKRSVPLVRTSSESAVRRGSPQRGRSQSVPATRDEARSGGKLEQSTDGPAGWDWDPCPALEPILFQIYGSILPTSLAYIVPSTDRLTHVQVPFMEPFPLGLQSSHLNICYYHQDLHRRPLARPFQPRFVTAYPTHRGLAVAPTAGYGCWQQSAIHSGLVDWPSLSPLYPSPDERFAASKSAAGLHQSFPRAPSGIVHHLRVPAVYSPFEPFSEDLGRSALQPLEDPANQLPCALRLSVSRAICLGGPGPPYLGCIPKQPDFADIAPPSRQGSGNWGHPLWPHSMGLAPGPSRRGASDTEAAKAARFSSWALPVRPLLGESFKASPVREEAAAGRVPLERGLGPDPEPRGGAGRPGATTRRAEVPLGQKCFQPTSPGGRATNLLPGDPARASGGAAGGGGEHVGRGVRQVYPDPSGHRVQLPRSKASMVGGILQFTKYRIYSFFIDRESQDIRSSRVGYRVRSDAVFEGGTASASLFSLWRSGARVVVRCVGVPDRRGAAGLTRRPIRWSETEGFGRRLHRTRPSPCEGIVQRFVKRGGVVCVESTMILRGFTLGNIYSDFSFLPLNDKVGGLRSVIGEPPASRAIEHFTGPFNRWQARRCVQRAGA</sequence>
<accession>A0AAV7DTG2</accession>
<organism evidence="2 3">
    <name type="scientific">Aristolochia fimbriata</name>
    <name type="common">White veined hardy Dutchman's pipe vine</name>
    <dbReference type="NCBI Taxonomy" id="158543"/>
    <lineage>
        <taxon>Eukaryota</taxon>
        <taxon>Viridiplantae</taxon>
        <taxon>Streptophyta</taxon>
        <taxon>Embryophyta</taxon>
        <taxon>Tracheophyta</taxon>
        <taxon>Spermatophyta</taxon>
        <taxon>Magnoliopsida</taxon>
        <taxon>Magnoliidae</taxon>
        <taxon>Piperales</taxon>
        <taxon>Aristolochiaceae</taxon>
        <taxon>Aristolochia</taxon>
    </lineage>
</organism>
<dbReference type="EMBL" id="JAINDJ010000010">
    <property type="protein sequence ID" value="KAG9438821.1"/>
    <property type="molecule type" value="Genomic_DNA"/>
</dbReference>
<keyword evidence="3" id="KW-1185">Reference proteome</keyword>
<comment type="caution">
    <text evidence="2">The sequence shown here is derived from an EMBL/GenBank/DDBJ whole genome shotgun (WGS) entry which is preliminary data.</text>
</comment>
<evidence type="ECO:0000313" key="2">
    <source>
        <dbReference type="EMBL" id="KAG9438821.1"/>
    </source>
</evidence>
<feature type="region of interest" description="Disordered" evidence="1">
    <location>
        <begin position="413"/>
        <end position="505"/>
    </location>
</feature>
<dbReference type="AlphaFoldDB" id="A0AAV7DTG2"/>
<feature type="region of interest" description="Disordered" evidence="1">
    <location>
        <begin position="98"/>
        <end position="139"/>
    </location>
</feature>
<evidence type="ECO:0000256" key="1">
    <source>
        <dbReference type="SAM" id="MobiDB-lite"/>
    </source>
</evidence>
<protein>
    <recommendedName>
        <fullName evidence="4">Ribosomal protein L2</fullName>
    </recommendedName>
</protein>
<proteinExistence type="predicted"/>